<accession>A0ACC1IHI3</accession>
<dbReference type="EC" id="4.3.3.6" evidence="1"/>
<protein>
    <submittedName>
        <fullName evidence="1">Senecionine N-oxygenase</fullName>
        <ecNumber evidence="1">4.3.3.6</ecNumber>
    </submittedName>
</protein>
<evidence type="ECO:0000313" key="1">
    <source>
        <dbReference type="EMBL" id="KAJ1894413.1"/>
    </source>
</evidence>
<dbReference type="Proteomes" id="UP001150581">
    <property type="component" value="Unassembled WGS sequence"/>
</dbReference>
<comment type="caution">
    <text evidence="1">The sequence shown here is derived from an EMBL/GenBank/DDBJ whole genome shotgun (WGS) entry which is preliminary data.</text>
</comment>
<keyword evidence="2" id="KW-1185">Reference proteome</keyword>
<proteinExistence type="predicted"/>
<dbReference type="EMBL" id="JANBPG010000694">
    <property type="protein sequence ID" value="KAJ1894413.1"/>
    <property type="molecule type" value="Genomic_DNA"/>
</dbReference>
<gene>
    <name evidence="1" type="primary">SNO1</name>
    <name evidence="1" type="ORF">LPJ66_005200</name>
</gene>
<keyword evidence="1" id="KW-0456">Lyase</keyword>
<feature type="non-terminal residue" evidence="1">
    <location>
        <position position="67"/>
    </location>
</feature>
<evidence type="ECO:0000313" key="2">
    <source>
        <dbReference type="Proteomes" id="UP001150581"/>
    </source>
</evidence>
<sequence length="67" mass="7282">MTKTLRIGVLALQGAFVEHIHALNTLRSVEQISNIIEVRTKEELNTVDALIIPGGESTAIALIAERC</sequence>
<reference evidence="1" key="1">
    <citation type="submission" date="2022-07" db="EMBL/GenBank/DDBJ databases">
        <title>Phylogenomic reconstructions and comparative analyses of Kickxellomycotina fungi.</title>
        <authorList>
            <person name="Reynolds N.K."/>
            <person name="Stajich J.E."/>
            <person name="Barry K."/>
            <person name="Grigoriev I.V."/>
            <person name="Crous P."/>
            <person name="Smith M.E."/>
        </authorList>
    </citation>
    <scope>NUCLEOTIDE SEQUENCE</scope>
    <source>
        <strain evidence="1">Benny 63K</strain>
    </source>
</reference>
<organism evidence="1 2">
    <name type="scientific">Kickxella alabastrina</name>
    <dbReference type="NCBI Taxonomy" id="61397"/>
    <lineage>
        <taxon>Eukaryota</taxon>
        <taxon>Fungi</taxon>
        <taxon>Fungi incertae sedis</taxon>
        <taxon>Zoopagomycota</taxon>
        <taxon>Kickxellomycotina</taxon>
        <taxon>Kickxellomycetes</taxon>
        <taxon>Kickxellales</taxon>
        <taxon>Kickxellaceae</taxon>
        <taxon>Kickxella</taxon>
    </lineage>
</organism>
<name>A0ACC1IHI3_9FUNG</name>